<dbReference type="Proteomes" id="UP001211065">
    <property type="component" value="Unassembled WGS sequence"/>
</dbReference>
<feature type="region of interest" description="Disordered" evidence="1">
    <location>
        <begin position="153"/>
        <end position="190"/>
    </location>
</feature>
<evidence type="ECO:0000313" key="3">
    <source>
        <dbReference type="EMBL" id="KAJ3221618.1"/>
    </source>
</evidence>
<gene>
    <name evidence="3" type="ORF">HK099_003314</name>
</gene>
<feature type="compositionally biased region" description="Low complexity" evidence="1">
    <location>
        <begin position="29"/>
        <end position="44"/>
    </location>
</feature>
<feature type="compositionally biased region" description="Polar residues" evidence="1">
    <location>
        <begin position="19"/>
        <end position="28"/>
    </location>
</feature>
<name>A0AAD5Y0C5_9FUNG</name>
<proteinExistence type="predicted"/>
<feature type="compositionally biased region" description="Polar residues" evidence="1">
    <location>
        <begin position="49"/>
        <end position="72"/>
    </location>
</feature>
<reference evidence="3" key="1">
    <citation type="submission" date="2020-05" db="EMBL/GenBank/DDBJ databases">
        <title>Phylogenomic resolution of chytrid fungi.</title>
        <authorList>
            <person name="Stajich J.E."/>
            <person name="Amses K."/>
            <person name="Simmons R."/>
            <person name="Seto K."/>
            <person name="Myers J."/>
            <person name="Bonds A."/>
            <person name="Quandt C.A."/>
            <person name="Barry K."/>
            <person name="Liu P."/>
            <person name="Grigoriev I."/>
            <person name="Longcore J.E."/>
            <person name="James T.Y."/>
        </authorList>
    </citation>
    <scope>NUCLEOTIDE SEQUENCE</scope>
    <source>
        <strain evidence="3">JEL0476</strain>
    </source>
</reference>
<keyword evidence="2" id="KW-0472">Membrane</keyword>
<sequence>MKIIKRQIAITNTSNEPVLTSDTPVSQVSTITSSTEEPPETTVNPKPPIQSTSRTQNGISSVQQTTRQTDGLQSSITAAKTSEASTETNSLNAASLQPLATTTITTIEQKNNLSPAKANNSQSLLMGSIIGGVCLLVAVAALVCFKRFSKPSDKQKRRLQPSTGGDRKGSHTKIIDDKSSVGNNDSIHDSANFVYPNDQNHYSQNVNSNYPSAPYVYDPNYQYDASQNYNIVTPQYQHDYHQPQYYNNVPFNNGGLPQDYVYSENLTDSSKQNLQNNDVVNSNGPISKPSTNLDTNFTSYQGNIYDRN</sequence>
<dbReference type="AlphaFoldDB" id="A0AAD5Y0C5"/>
<organism evidence="3 4">
    <name type="scientific">Clydaea vesicula</name>
    <dbReference type="NCBI Taxonomy" id="447962"/>
    <lineage>
        <taxon>Eukaryota</taxon>
        <taxon>Fungi</taxon>
        <taxon>Fungi incertae sedis</taxon>
        <taxon>Chytridiomycota</taxon>
        <taxon>Chytridiomycota incertae sedis</taxon>
        <taxon>Chytridiomycetes</taxon>
        <taxon>Lobulomycetales</taxon>
        <taxon>Lobulomycetaceae</taxon>
        <taxon>Clydaea</taxon>
    </lineage>
</organism>
<accession>A0AAD5Y0C5</accession>
<feature type="region of interest" description="Disordered" evidence="1">
    <location>
        <begin position="19"/>
        <end position="72"/>
    </location>
</feature>
<feature type="transmembrane region" description="Helical" evidence="2">
    <location>
        <begin position="124"/>
        <end position="148"/>
    </location>
</feature>
<keyword evidence="4" id="KW-1185">Reference proteome</keyword>
<dbReference type="EMBL" id="JADGJW010000219">
    <property type="protein sequence ID" value="KAJ3221618.1"/>
    <property type="molecule type" value="Genomic_DNA"/>
</dbReference>
<feature type="compositionally biased region" description="Basic and acidic residues" evidence="1">
    <location>
        <begin position="165"/>
        <end position="179"/>
    </location>
</feature>
<evidence type="ECO:0000256" key="1">
    <source>
        <dbReference type="SAM" id="MobiDB-lite"/>
    </source>
</evidence>
<evidence type="ECO:0000313" key="4">
    <source>
        <dbReference type="Proteomes" id="UP001211065"/>
    </source>
</evidence>
<comment type="caution">
    <text evidence="3">The sequence shown here is derived from an EMBL/GenBank/DDBJ whole genome shotgun (WGS) entry which is preliminary data.</text>
</comment>
<keyword evidence="2" id="KW-1133">Transmembrane helix</keyword>
<evidence type="ECO:0000256" key="2">
    <source>
        <dbReference type="SAM" id="Phobius"/>
    </source>
</evidence>
<keyword evidence="2" id="KW-0812">Transmembrane</keyword>
<protein>
    <submittedName>
        <fullName evidence="3">Uncharacterized protein</fullName>
    </submittedName>
</protein>